<dbReference type="PANTHER" id="PTHR31157:SF1">
    <property type="entry name" value="SCP DOMAIN-CONTAINING PROTEIN"/>
    <property type="match status" value="1"/>
</dbReference>
<dbReference type="Proteomes" id="UP001165074">
    <property type="component" value="Unassembled WGS sequence"/>
</dbReference>
<dbReference type="Pfam" id="PF00188">
    <property type="entry name" value="CAP"/>
    <property type="match status" value="1"/>
</dbReference>
<evidence type="ECO:0000256" key="2">
    <source>
        <dbReference type="SAM" id="Phobius"/>
    </source>
</evidence>
<dbReference type="SUPFAM" id="SSF55797">
    <property type="entry name" value="PR-1-like"/>
    <property type="match status" value="1"/>
</dbReference>
<keyword evidence="2" id="KW-1133">Transmembrane helix</keyword>
<feature type="compositionally biased region" description="Low complexity" evidence="1">
    <location>
        <begin position="98"/>
        <end position="123"/>
    </location>
</feature>
<reference evidence="4" key="1">
    <citation type="submission" date="2023-03" db="EMBL/GenBank/DDBJ databases">
        <title>Actinoallomurus iriomotensis NBRC 103684.</title>
        <authorList>
            <person name="Ichikawa N."/>
            <person name="Sato H."/>
            <person name="Tonouchi N."/>
        </authorList>
    </citation>
    <scope>NUCLEOTIDE SEQUENCE</scope>
    <source>
        <strain evidence="4">NBRC 103684</strain>
    </source>
</reference>
<name>A0A9W6SEC0_9ACTN</name>
<feature type="region of interest" description="Disordered" evidence="1">
    <location>
        <begin position="58"/>
        <end position="123"/>
    </location>
</feature>
<comment type="caution">
    <text evidence="4">The sequence shown here is derived from an EMBL/GenBank/DDBJ whole genome shotgun (WGS) entry which is preliminary data.</text>
</comment>
<keyword evidence="5" id="KW-1185">Reference proteome</keyword>
<gene>
    <name evidence="4" type="ORF">Airi02_091310</name>
</gene>
<evidence type="ECO:0000259" key="3">
    <source>
        <dbReference type="Pfam" id="PF00188"/>
    </source>
</evidence>
<organism evidence="4 5">
    <name type="scientific">Actinoallomurus iriomotensis</name>
    <dbReference type="NCBI Taxonomy" id="478107"/>
    <lineage>
        <taxon>Bacteria</taxon>
        <taxon>Bacillati</taxon>
        <taxon>Actinomycetota</taxon>
        <taxon>Actinomycetes</taxon>
        <taxon>Streptosporangiales</taxon>
        <taxon>Thermomonosporaceae</taxon>
        <taxon>Actinoallomurus</taxon>
    </lineage>
</organism>
<dbReference type="PANTHER" id="PTHR31157">
    <property type="entry name" value="SCP DOMAIN-CONTAINING PROTEIN"/>
    <property type="match status" value="1"/>
</dbReference>
<feature type="domain" description="SCP" evidence="3">
    <location>
        <begin position="136"/>
        <end position="249"/>
    </location>
</feature>
<dbReference type="InterPro" id="IPR014044">
    <property type="entry name" value="CAP_dom"/>
</dbReference>
<evidence type="ECO:0000313" key="4">
    <source>
        <dbReference type="EMBL" id="GLY91202.1"/>
    </source>
</evidence>
<sequence length="252" mass="26631">MVVTASIVLHLRSPLEDPLSAKRSIPIKRKVQAFVILAIAFFVAAGFAANRYVTTAHPAPGDQPAQDAAVVPSPEGSAVKPPTATPSPSRSRTHTPSHRPASAAKVVKPKKPSAAANAGTAGAPAKNVTAENLAVQLTNQQRAKHGCSALHVNVDLRTAARGHSRDMRVRHYFEHNSPDGKTPWDRIKAAGYSQPGAENIAMGYATAQAVVTGWMNSPGHRANILNCSLKAVGIGVEYGSGGPWWTQDFGFR</sequence>
<dbReference type="CDD" id="cd05379">
    <property type="entry name" value="CAP_bacterial"/>
    <property type="match status" value="1"/>
</dbReference>
<evidence type="ECO:0000256" key="1">
    <source>
        <dbReference type="SAM" id="MobiDB-lite"/>
    </source>
</evidence>
<dbReference type="RefSeq" id="WP_285582647.1">
    <property type="nucleotide sequence ID" value="NZ_BSTK01000019.1"/>
</dbReference>
<accession>A0A9W6SEC0</accession>
<proteinExistence type="predicted"/>
<evidence type="ECO:0000313" key="5">
    <source>
        <dbReference type="Proteomes" id="UP001165074"/>
    </source>
</evidence>
<dbReference type="AlphaFoldDB" id="A0A9W6SEC0"/>
<feature type="compositionally biased region" description="Low complexity" evidence="1">
    <location>
        <begin position="58"/>
        <end position="69"/>
    </location>
</feature>
<keyword evidence="2" id="KW-0472">Membrane</keyword>
<feature type="transmembrane region" description="Helical" evidence="2">
    <location>
        <begin position="31"/>
        <end position="49"/>
    </location>
</feature>
<protein>
    <recommendedName>
        <fullName evidence="3">SCP domain-containing protein</fullName>
    </recommendedName>
</protein>
<dbReference type="InterPro" id="IPR035940">
    <property type="entry name" value="CAP_sf"/>
</dbReference>
<keyword evidence="2" id="KW-0812">Transmembrane</keyword>
<dbReference type="EMBL" id="BSTK01000019">
    <property type="protein sequence ID" value="GLY91202.1"/>
    <property type="molecule type" value="Genomic_DNA"/>
</dbReference>
<dbReference type="Gene3D" id="3.40.33.10">
    <property type="entry name" value="CAP"/>
    <property type="match status" value="1"/>
</dbReference>